<dbReference type="EMBL" id="CAFBPX010000166">
    <property type="protein sequence ID" value="CAB5036349.1"/>
    <property type="molecule type" value="Genomic_DNA"/>
</dbReference>
<sequence>MAGAQPSGERVGRKPGGAKVFAHHRKDLRRREAFGSRVVSDLISGPYLVCRRRVRADAEAVARLVRAVENEPRPRGVFLDQPRLIEERDLERPCRVEDERLYQWTHPSAANWPRADRTNLNDNSGLLARCQCRNRARFTPVARQVLEQRTNRDESKVFRPFLGLATAKRRTLGERLLGRPAQRSAN</sequence>
<reference evidence="2" key="1">
    <citation type="submission" date="2020-05" db="EMBL/GenBank/DDBJ databases">
        <authorList>
            <person name="Chiriac C."/>
            <person name="Salcher M."/>
            <person name="Ghai R."/>
            <person name="Kavagutti S V."/>
        </authorList>
    </citation>
    <scope>NUCLEOTIDE SEQUENCE</scope>
</reference>
<evidence type="ECO:0000256" key="1">
    <source>
        <dbReference type="SAM" id="MobiDB-lite"/>
    </source>
</evidence>
<accession>A0A6J7S5J3</accession>
<proteinExistence type="predicted"/>
<feature type="region of interest" description="Disordered" evidence="1">
    <location>
        <begin position="1"/>
        <end position="21"/>
    </location>
</feature>
<organism evidence="2">
    <name type="scientific">freshwater metagenome</name>
    <dbReference type="NCBI Taxonomy" id="449393"/>
    <lineage>
        <taxon>unclassified sequences</taxon>
        <taxon>metagenomes</taxon>
        <taxon>ecological metagenomes</taxon>
    </lineage>
</organism>
<gene>
    <name evidence="2" type="ORF">UFOPK4175_00922</name>
</gene>
<evidence type="ECO:0000313" key="2">
    <source>
        <dbReference type="EMBL" id="CAB5036349.1"/>
    </source>
</evidence>
<name>A0A6J7S5J3_9ZZZZ</name>
<dbReference type="AlphaFoldDB" id="A0A6J7S5J3"/>
<protein>
    <submittedName>
        <fullName evidence="2">Unannotated protein</fullName>
    </submittedName>
</protein>